<keyword evidence="3 7" id="KW-0812">Transmembrane</keyword>
<evidence type="ECO:0000313" key="9">
    <source>
        <dbReference type="EMBL" id="RVT48876.1"/>
    </source>
</evidence>
<dbReference type="InterPro" id="IPR037185">
    <property type="entry name" value="EmrE-like"/>
</dbReference>
<evidence type="ECO:0000256" key="6">
    <source>
        <dbReference type="SAM" id="MobiDB-lite"/>
    </source>
</evidence>
<feature type="transmembrane region" description="Helical" evidence="7">
    <location>
        <begin position="362"/>
        <end position="379"/>
    </location>
</feature>
<keyword evidence="4 7" id="KW-1133">Transmembrane helix</keyword>
<sequence length="382" mass="39772">MHAGSRLLEAQFADGHDGDGAQQGDAGAVQPQPGQAAKQHAQVDHAEDGHHGQRPRVGREQRCSGHDRIIPATPAPSVAVRGVSHSHTRPAVNTTIPPRAVVLLLVLTLVWGTNWPLFPLATREVSVWTFRAVAVAVAGAALLAVAAARGQSLRIPAAHWGTVVAATLTYLVVWNVASTYAAIWIPSGQAAILGFTMPLWAALLGWAVFGQRLPARLLWALALGAAAVGLLMWRGLNAYTQAPAGFALGLLAGVGWAVGTLILKRRPVPVPALVLTGWQLLLAALPIGIGALLLGDGPWFWPSAGSVAVIAWIALVPMAIGNAAWFSIVGMLPAQLAGLSSIGVPMVAMVAGALVHGEPLGPLQWAAMASSAAALWLCFRQR</sequence>
<feature type="transmembrane region" description="Helical" evidence="7">
    <location>
        <begin position="160"/>
        <end position="185"/>
    </location>
</feature>
<name>A0A437JQ09_9BURK</name>
<protein>
    <submittedName>
        <fullName evidence="9">DMT family transporter</fullName>
    </submittedName>
</protein>
<keyword evidence="10" id="KW-1185">Reference proteome</keyword>
<reference evidence="9 10" key="1">
    <citation type="submission" date="2019-01" db="EMBL/GenBank/DDBJ databases">
        <authorList>
            <person name="Chen W.-M."/>
        </authorList>
    </citation>
    <scope>NUCLEOTIDE SEQUENCE [LARGE SCALE GENOMIC DNA]</scope>
    <source>
        <strain evidence="9 10">ICH-3</strain>
    </source>
</reference>
<comment type="caution">
    <text evidence="9">The sequence shown here is derived from an EMBL/GenBank/DDBJ whole genome shotgun (WGS) entry which is preliminary data.</text>
</comment>
<accession>A0A437JQ09</accession>
<feature type="transmembrane region" description="Helical" evidence="7">
    <location>
        <begin position="217"/>
        <end position="236"/>
    </location>
</feature>
<dbReference type="SUPFAM" id="SSF103481">
    <property type="entry name" value="Multidrug resistance efflux transporter EmrE"/>
    <property type="match status" value="2"/>
</dbReference>
<dbReference type="Pfam" id="PF00892">
    <property type="entry name" value="EamA"/>
    <property type="match status" value="2"/>
</dbReference>
<evidence type="ECO:0000256" key="3">
    <source>
        <dbReference type="ARBA" id="ARBA00022692"/>
    </source>
</evidence>
<feature type="transmembrane region" description="Helical" evidence="7">
    <location>
        <begin position="299"/>
        <end position="324"/>
    </location>
</feature>
<feature type="transmembrane region" description="Helical" evidence="7">
    <location>
        <begin position="130"/>
        <end position="148"/>
    </location>
</feature>
<feature type="transmembrane region" description="Helical" evidence="7">
    <location>
        <begin position="191"/>
        <end position="210"/>
    </location>
</feature>
<dbReference type="AlphaFoldDB" id="A0A437JQ09"/>
<feature type="compositionally biased region" description="Low complexity" evidence="6">
    <location>
        <begin position="20"/>
        <end position="39"/>
    </location>
</feature>
<dbReference type="PANTHER" id="PTHR32322">
    <property type="entry name" value="INNER MEMBRANE TRANSPORTER"/>
    <property type="match status" value="1"/>
</dbReference>
<dbReference type="PANTHER" id="PTHR32322:SF18">
    <property type="entry name" value="S-ADENOSYLMETHIONINE_S-ADENOSYLHOMOCYSTEINE TRANSPORTER"/>
    <property type="match status" value="1"/>
</dbReference>
<feature type="transmembrane region" description="Helical" evidence="7">
    <location>
        <begin position="242"/>
        <end position="263"/>
    </location>
</feature>
<feature type="region of interest" description="Disordered" evidence="6">
    <location>
        <begin position="14"/>
        <end position="71"/>
    </location>
</feature>
<evidence type="ECO:0000256" key="1">
    <source>
        <dbReference type="ARBA" id="ARBA00004651"/>
    </source>
</evidence>
<feature type="domain" description="EamA" evidence="8">
    <location>
        <begin position="100"/>
        <end position="232"/>
    </location>
</feature>
<comment type="subcellular location">
    <subcellularLocation>
        <location evidence="1">Cell membrane</location>
        <topology evidence="1">Multi-pass membrane protein</topology>
    </subcellularLocation>
</comment>
<feature type="compositionally biased region" description="Basic and acidic residues" evidence="6">
    <location>
        <begin position="41"/>
        <end position="69"/>
    </location>
</feature>
<evidence type="ECO:0000256" key="5">
    <source>
        <dbReference type="ARBA" id="ARBA00023136"/>
    </source>
</evidence>
<evidence type="ECO:0000256" key="4">
    <source>
        <dbReference type="ARBA" id="ARBA00022989"/>
    </source>
</evidence>
<evidence type="ECO:0000256" key="7">
    <source>
        <dbReference type="SAM" id="Phobius"/>
    </source>
</evidence>
<keyword evidence="2" id="KW-1003">Cell membrane</keyword>
<dbReference type="GO" id="GO:0005886">
    <property type="term" value="C:plasma membrane"/>
    <property type="evidence" value="ECO:0007669"/>
    <property type="project" value="UniProtKB-SubCell"/>
</dbReference>
<dbReference type="EMBL" id="SACT01000009">
    <property type="protein sequence ID" value="RVT48876.1"/>
    <property type="molecule type" value="Genomic_DNA"/>
</dbReference>
<dbReference type="InterPro" id="IPR000620">
    <property type="entry name" value="EamA_dom"/>
</dbReference>
<feature type="transmembrane region" description="Helical" evidence="7">
    <location>
        <begin position="100"/>
        <end position="118"/>
    </location>
</feature>
<feature type="transmembrane region" description="Helical" evidence="7">
    <location>
        <begin position="336"/>
        <end position="356"/>
    </location>
</feature>
<dbReference type="Proteomes" id="UP000288178">
    <property type="component" value="Unassembled WGS sequence"/>
</dbReference>
<dbReference type="InterPro" id="IPR050638">
    <property type="entry name" value="AA-Vitamin_Transporters"/>
</dbReference>
<feature type="transmembrane region" description="Helical" evidence="7">
    <location>
        <begin position="270"/>
        <end position="293"/>
    </location>
</feature>
<proteinExistence type="predicted"/>
<organism evidence="9 10">
    <name type="scientific">Rubrivivax albus</name>
    <dbReference type="NCBI Taxonomy" id="2499835"/>
    <lineage>
        <taxon>Bacteria</taxon>
        <taxon>Pseudomonadati</taxon>
        <taxon>Pseudomonadota</taxon>
        <taxon>Betaproteobacteria</taxon>
        <taxon>Burkholderiales</taxon>
        <taxon>Sphaerotilaceae</taxon>
        <taxon>Rubrivivax</taxon>
    </lineage>
</organism>
<feature type="domain" description="EamA" evidence="8">
    <location>
        <begin position="245"/>
        <end position="378"/>
    </location>
</feature>
<evidence type="ECO:0000259" key="8">
    <source>
        <dbReference type="Pfam" id="PF00892"/>
    </source>
</evidence>
<gene>
    <name evidence="9" type="ORF">ENE75_21200</name>
</gene>
<evidence type="ECO:0000256" key="2">
    <source>
        <dbReference type="ARBA" id="ARBA00022475"/>
    </source>
</evidence>
<keyword evidence="5 7" id="KW-0472">Membrane</keyword>
<evidence type="ECO:0000313" key="10">
    <source>
        <dbReference type="Proteomes" id="UP000288178"/>
    </source>
</evidence>